<evidence type="ECO:0000256" key="6">
    <source>
        <dbReference type="ARBA" id="ARBA00022670"/>
    </source>
</evidence>
<sequence>MNILVAAFEPFDGQVLNPALEALRQLPHEIGKHKLTKLELPTVFYEANDVLIQCVQQKDIDAILTIGQAGGRSALTPERVAINIDDARIPDNKGQQPIDTPIQQDGAPAYFSNMPVKRMTAAIQQSGVEAKLSNTAGTFVCNHIFYQSGYLQATQYPQLLFGFIHVPYISEQCNVQTATPSLSLATIVTGLTAAITAISYDDDASLALGQTE</sequence>
<protein>
    <recommendedName>
        <fullName evidence="9">Pyroglutamyl-peptidase I</fullName>
        <ecNumber evidence="9">3.4.19.3</ecNumber>
    </recommendedName>
</protein>
<evidence type="ECO:0000256" key="3">
    <source>
        <dbReference type="ARBA" id="ARBA00004496"/>
    </source>
</evidence>
<dbReference type="PANTHER" id="PTHR23402">
    <property type="entry name" value="PROTEASE FAMILY C15 PYROGLUTAMYL-PEPTIDASE I-RELATED"/>
    <property type="match status" value="1"/>
</dbReference>
<keyword evidence="6" id="KW-0645">Protease</keyword>
<dbReference type="GO" id="GO:0016920">
    <property type="term" value="F:pyroglutamyl-peptidase activity"/>
    <property type="evidence" value="ECO:0007669"/>
    <property type="project" value="UniProtKB-EC"/>
</dbReference>
<dbReference type="NCBIfam" id="TIGR00504">
    <property type="entry name" value="pyro_pdase"/>
    <property type="match status" value="1"/>
</dbReference>
<accession>A0A380BVQ4</accession>
<dbReference type="PROSITE" id="PS01333">
    <property type="entry name" value="PYRASE_GLU"/>
    <property type="match status" value="1"/>
</dbReference>
<evidence type="ECO:0000256" key="10">
    <source>
        <dbReference type="PROSITE-ProRule" id="PRU10077"/>
    </source>
</evidence>
<dbReference type="InterPro" id="IPR000816">
    <property type="entry name" value="Peptidase_C15"/>
</dbReference>
<dbReference type="InterPro" id="IPR029762">
    <property type="entry name" value="PGP-I_bact-type"/>
</dbReference>
<dbReference type="InterPro" id="IPR033694">
    <property type="entry name" value="PGPEP1_Cys_AS"/>
</dbReference>
<dbReference type="GO" id="GO:0006508">
    <property type="term" value="P:proteolysis"/>
    <property type="evidence" value="ECO:0007669"/>
    <property type="project" value="UniProtKB-KW"/>
</dbReference>
<dbReference type="PIRSF" id="PIRSF015592">
    <property type="entry name" value="Prld-crbxl_pptds"/>
    <property type="match status" value="1"/>
</dbReference>
<reference evidence="12 13" key="1">
    <citation type="submission" date="2018-06" db="EMBL/GenBank/DDBJ databases">
        <authorList>
            <consortium name="Pathogen Informatics"/>
            <person name="Doyle S."/>
        </authorList>
    </citation>
    <scope>NUCLEOTIDE SEQUENCE [LARGE SCALE GENOMIC DNA]</scope>
    <source>
        <strain evidence="12 13">NCTC12413</strain>
    </source>
</reference>
<keyword evidence="7 12" id="KW-0378">Hydrolase</keyword>
<dbReference type="Gene3D" id="3.40.630.20">
    <property type="entry name" value="Peptidase C15, pyroglutamyl peptidase I-like"/>
    <property type="match status" value="1"/>
</dbReference>
<reference evidence="11 14" key="2">
    <citation type="submission" date="2019-07" db="EMBL/GenBank/DDBJ databases">
        <title>Whole genome shotgun sequence of Staphylococcus arlettae NBRC 109765.</title>
        <authorList>
            <person name="Hosoyama A."/>
            <person name="Uohara A."/>
            <person name="Ohji S."/>
            <person name="Ichikawa N."/>
        </authorList>
    </citation>
    <scope>NUCLEOTIDE SEQUENCE [LARGE SCALE GENOMIC DNA]</scope>
    <source>
        <strain evidence="11 14">NBRC 109765</strain>
    </source>
</reference>
<evidence type="ECO:0000313" key="11">
    <source>
        <dbReference type="EMBL" id="GEQ00514.1"/>
    </source>
</evidence>
<dbReference type="AlphaFoldDB" id="A0A380BVQ4"/>
<dbReference type="STRING" id="1212545.SARL_10071"/>
<dbReference type="InterPro" id="IPR033693">
    <property type="entry name" value="PGPEP1_Glu_AS"/>
</dbReference>
<dbReference type="EMBL" id="BKAV01000016">
    <property type="protein sequence ID" value="GEQ00514.1"/>
    <property type="molecule type" value="Genomic_DNA"/>
</dbReference>
<dbReference type="Proteomes" id="UP000254956">
    <property type="component" value="Unassembled WGS sequence"/>
</dbReference>
<dbReference type="PROSITE" id="PS01334">
    <property type="entry name" value="PYRASE_CYS"/>
    <property type="match status" value="1"/>
</dbReference>
<dbReference type="Proteomes" id="UP000321598">
    <property type="component" value="Unassembled WGS sequence"/>
</dbReference>
<gene>
    <name evidence="12" type="primary">pcp</name>
    <name evidence="12" type="ORF">NCTC12413_00201</name>
    <name evidence="11" type="ORF">SAR03_15510</name>
</gene>
<comment type="similarity">
    <text evidence="4">Belongs to the peptidase C15 family.</text>
</comment>
<dbReference type="SUPFAM" id="SSF53182">
    <property type="entry name" value="Pyrrolidone carboxyl peptidase (pyroglutamate aminopeptidase)"/>
    <property type="match status" value="1"/>
</dbReference>
<dbReference type="InterPro" id="IPR016125">
    <property type="entry name" value="Peptidase_C15-like"/>
</dbReference>
<feature type="active site" evidence="10">
    <location>
        <position position="141"/>
    </location>
</feature>
<evidence type="ECO:0000256" key="9">
    <source>
        <dbReference type="PROSITE-ProRule" id="PRU10076"/>
    </source>
</evidence>
<keyword evidence="8" id="KW-0788">Thiol protease</keyword>
<evidence type="ECO:0000256" key="4">
    <source>
        <dbReference type="ARBA" id="ARBA00006641"/>
    </source>
</evidence>
<dbReference type="RefSeq" id="WP_103388275.1">
    <property type="nucleotide sequence ID" value="NZ_BKAV01000016.1"/>
</dbReference>
<keyword evidence="5" id="KW-0963">Cytoplasm</keyword>
<comment type="catalytic activity">
    <reaction evidence="1 9">
        <text>Release of an N-terminal pyroglutamyl group from a polypeptide, the second amino acid generally not being Pro.</text>
        <dbReference type="EC" id="3.4.19.3"/>
    </reaction>
</comment>
<dbReference type="PANTHER" id="PTHR23402:SF1">
    <property type="entry name" value="PYROGLUTAMYL-PEPTIDASE I"/>
    <property type="match status" value="1"/>
</dbReference>
<dbReference type="Pfam" id="PF01470">
    <property type="entry name" value="Peptidase_C15"/>
    <property type="match status" value="1"/>
</dbReference>
<comment type="function">
    <text evidence="2">Removes 5-oxoproline from various penultimate amino acid residues except L-proline.</text>
</comment>
<evidence type="ECO:0000313" key="12">
    <source>
        <dbReference type="EMBL" id="SUJ07860.1"/>
    </source>
</evidence>
<dbReference type="CDD" id="cd00501">
    <property type="entry name" value="Peptidase_C15"/>
    <property type="match status" value="1"/>
</dbReference>
<dbReference type="EC" id="3.4.19.3" evidence="9"/>
<dbReference type="EMBL" id="UGZE01000001">
    <property type="protein sequence ID" value="SUJ07860.1"/>
    <property type="molecule type" value="Genomic_DNA"/>
</dbReference>
<evidence type="ECO:0000313" key="13">
    <source>
        <dbReference type="Proteomes" id="UP000254956"/>
    </source>
</evidence>
<evidence type="ECO:0000256" key="7">
    <source>
        <dbReference type="ARBA" id="ARBA00022801"/>
    </source>
</evidence>
<proteinExistence type="inferred from homology"/>
<name>A0A380BVQ4_9STAP</name>
<dbReference type="InterPro" id="IPR036440">
    <property type="entry name" value="Peptidase_C15-like_sf"/>
</dbReference>
<evidence type="ECO:0000256" key="8">
    <source>
        <dbReference type="ARBA" id="ARBA00022807"/>
    </source>
</evidence>
<dbReference type="FunFam" id="3.40.630.20:FF:000001">
    <property type="entry name" value="Pyrrolidone-carboxylate peptidase"/>
    <property type="match status" value="1"/>
</dbReference>
<feature type="active site" evidence="9">
    <location>
        <position position="78"/>
    </location>
</feature>
<dbReference type="OrthoDB" id="9779738at2"/>
<dbReference type="NCBIfam" id="NF009676">
    <property type="entry name" value="PRK13197.1"/>
    <property type="match status" value="1"/>
</dbReference>
<organism evidence="12 13">
    <name type="scientific">Staphylococcus arlettae</name>
    <dbReference type="NCBI Taxonomy" id="29378"/>
    <lineage>
        <taxon>Bacteria</taxon>
        <taxon>Bacillati</taxon>
        <taxon>Bacillota</taxon>
        <taxon>Bacilli</taxon>
        <taxon>Bacillales</taxon>
        <taxon>Staphylococcaceae</taxon>
        <taxon>Staphylococcus</taxon>
    </lineage>
</organism>
<dbReference type="GO" id="GO:0005829">
    <property type="term" value="C:cytosol"/>
    <property type="evidence" value="ECO:0007669"/>
    <property type="project" value="InterPro"/>
</dbReference>
<dbReference type="PRINTS" id="PR00706">
    <property type="entry name" value="PYROGLUPTASE"/>
</dbReference>
<comment type="subcellular location">
    <subcellularLocation>
        <location evidence="3">Cytoplasm</location>
    </subcellularLocation>
</comment>
<evidence type="ECO:0000313" key="14">
    <source>
        <dbReference type="Proteomes" id="UP000321598"/>
    </source>
</evidence>
<evidence type="ECO:0000256" key="1">
    <source>
        <dbReference type="ARBA" id="ARBA00001770"/>
    </source>
</evidence>
<evidence type="ECO:0000256" key="2">
    <source>
        <dbReference type="ARBA" id="ARBA00002280"/>
    </source>
</evidence>
<evidence type="ECO:0000256" key="5">
    <source>
        <dbReference type="ARBA" id="ARBA00022490"/>
    </source>
</evidence>
<keyword evidence="14" id="KW-1185">Reference proteome</keyword>